<protein>
    <submittedName>
        <fullName evidence="1">Uncharacterized protein</fullName>
    </submittedName>
</protein>
<dbReference type="AlphaFoldDB" id="A0A5U8K278"/>
<accession>A0A5U8K278</accession>
<reference evidence="1" key="1">
    <citation type="submission" date="2018-06" db="EMBL/GenBank/DDBJ databases">
        <authorList>
            <person name="Ashton P.M."/>
            <person name="Dallman T."/>
            <person name="Nair S."/>
            <person name="De Pinna E."/>
            <person name="Peters T."/>
            <person name="Grant K."/>
        </authorList>
    </citation>
    <scope>NUCLEOTIDE SEQUENCE [LARGE SCALE GENOMIC DNA]</scope>
    <source>
        <strain evidence="1">498895</strain>
    </source>
</reference>
<dbReference type="Proteomes" id="UP000839708">
    <property type="component" value="Unassembled WGS sequence"/>
</dbReference>
<gene>
    <name evidence="1" type="ORF">DOV67_14235</name>
</gene>
<comment type="caution">
    <text evidence="1">The sequence shown here is derived from an EMBL/GenBank/DDBJ whole genome shotgun (WGS) entry which is preliminary data.</text>
</comment>
<evidence type="ECO:0000313" key="1">
    <source>
        <dbReference type="EMBL" id="EBR8572718.1"/>
    </source>
</evidence>
<organism evidence="1">
    <name type="scientific">Salmonella enterica subsp. enterica serovar Java</name>
    <dbReference type="NCBI Taxonomy" id="224729"/>
    <lineage>
        <taxon>Bacteria</taxon>
        <taxon>Pseudomonadati</taxon>
        <taxon>Pseudomonadota</taxon>
        <taxon>Gammaproteobacteria</taxon>
        <taxon>Enterobacterales</taxon>
        <taxon>Enterobacteriaceae</taxon>
        <taxon>Salmonella</taxon>
    </lineage>
</organism>
<sequence>MDNIKLIDIDEELKEIRMLDRIQVILDKVRRNNGSVKDFIWAVQYEVDLIEAKVELNNKQARDALVRHKLGLADDDVIPRRAYVPLLMSMAWGEHPKEG</sequence>
<dbReference type="EMBL" id="AAGTQF010000035">
    <property type="protein sequence ID" value="EBR8572718.1"/>
    <property type="molecule type" value="Genomic_DNA"/>
</dbReference>
<proteinExistence type="predicted"/>
<name>A0A5U8K278_SALEB</name>